<sequence length="112" mass="12426">MGSGKVVPDRQSGSVSGRMYGADSYWEEPERMLRLIIGVAAGYVLGAKAGRARYEQISKTTRAVAASPVTRKLVQAGRQKLSDRLNTQPRLEPMEPIDERTTVLVPQDQLRR</sequence>
<dbReference type="Proteomes" id="UP001251217">
    <property type="component" value="Unassembled WGS sequence"/>
</dbReference>
<feature type="region of interest" description="Disordered" evidence="1">
    <location>
        <begin position="1"/>
        <end position="21"/>
    </location>
</feature>
<comment type="caution">
    <text evidence="2">The sequence shown here is derived from an EMBL/GenBank/DDBJ whole genome shotgun (WGS) entry which is preliminary data.</text>
</comment>
<evidence type="ECO:0000313" key="3">
    <source>
        <dbReference type="Proteomes" id="UP001251217"/>
    </source>
</evidence>
<protein>
    <recommendedName>
        <fullName evidence="4">YtxH-like protein</fullName>
    </recommendedName>
</protein>
<keyword evidence="3" id="KW-1185">Reference proteome</keyword>
<evidence type="ECO:0000256" key="1">
    <source>
        <dbReference type="SAM" id="MobiDB-lite"/>
    </source>
</evidence>
<evidence type="ECO:0000313" key="2">
    <source>
        <dbReference type="EMBL" id="MDR7168559.1"/>
    </source>
</evidence>
<organism evidence="2 3">
    <name type="scientific">Nocardia kruczakiae</name>
    <dbReference type="NCBI Taxonomy" id="261477"/>
    <lineage>
        <taxon>Bacteria</taxon>
        <taxon>Bacillati</taxon>
        <taxon>Actinomycetota</taxon>
        <taxon>Actinomycetes</taxon>
        <taxon>Mycobacteriales</taxon>
        <taxon>Nocardiaceae</taxon>
        <taxon>Nocardia</taxon>
    </lineage>
</organism>
<accession>A0ABU1XDY7</accession>
<reference evidence="2 3" key="1">
    <citation type="submission" date="2023-07" db="EMBL/GenBank/DDBJ databases">
        <title>Sorghum-associated microbial communities from plants grown in Nebraska, USA.</title>
        <authorList>
            <person name="Schachtman D."/>
        </authorList>
    </citation>
    <scope>NUCLEOTIDE SEQUENCE [LARGE SCALE GENOMIC DNA]</scope>
    <source>
        <strain evidence="2 3">4272</strain>
    </source>
</reference>
<feature type="region of interest" description="Disordered" evidence="1">
    <location>
        <begin position="77"/>
        <end position="112"/>
    </location>
</feature>
<proteinExistence type="predicted"/>
<evidence type="ECO:0008006" key="4">
    <source>
        <dbReference type="Google" id="ProtNLM"/>
    </source>
</evidence>
<name>A0ABU1XDY7_9NOCA</name>
<gene>
    <name evidence="2" type="ORF">J2W56_002290</name>
</gene>
<dbReference type="EMBL" id="JAVDWW010000003">
    <property type="protein sequence ID" value="MDR7168559.1"/>
    <property type="molecule type" value="Genomic_DNA"/>
</dbReference>